<feature type="chain" id="PRO_5043697607" description="C1q domain-containing protein" evidence="6">
    <location>
        <begin position="27"/>
        <end position="558"/>
    </location>
</feature>
<dbReference type="SMART" id="SM00110">
    <property type="entry name" value="C1Q"/>
    <property type="match status" value="1"/>
</dbReference>
<reference evidence="8 9" key="1">
    <citation type="submission" date="2020-10" db="EMBL/GenBank/DDBJ databases">
        <title>Chromosome-scale genome assembly of the Allis shad, Alosa alosa.</title>
        <authorList>
            <person name="Margot Z."/>
            <person name="Christophe K."/>
            <person name="Cabau C."/>
            <person name="Louis A."/>
            <person name="Berthelot C."/>
            <person name="Parey E."/>
            <person name="Roest Crollius H."/>
            <person name="Montfort J."/>
            <person name="Robinson-Rechavi M."/>
            <person name="Bucao C."/>
            <person name="Bouchez O."/>
            <person name="Gislard M."/>
            <person name="Lluch J."/>
            <person name="Milhes M."/>
            <person name="Lampietro C."/>
            <person name="Lopez Roques C."/>
            <person name="Donnadieu C."/>
            <person name="Braasch I."/>
            <person name="Desvignes T."/>
            <person name="Postlethwait J."/>
            <person name="Bobe J."/>
            <person name="Guiguen Y."/>
        </authorList>
    </citation>
    <scope>NUCLEOTIDE SEQUENCE [LARGE SCALE GENOMIC DNA]</scope>
    <source>
        <strain evidence="8">M-15738</strain>
        <tissue evidence="8">Blood</tissue>
    </source>
</reference>
<dbReference type="Pfam" id="PF01391">
    <property type="entry name" value="Collagen"/>
    <property type="match status" value="3"/>
</dbReference>
<keyword evidence="9" id="KW-1185">Reference proteome</keyword>
<evidence type="ECO:0000256" key="4">
    <source>
        <dbReference type="ARBA" id="ARBA00022729"/>
    </source>
</evidence>
<evidence type="ECO:0000256" key="6">
    <source>
        <dbReference type="SAM" id="SignalP"/>
    </source>
</evidence>
<feature type="compositionally biased region" description="Basic and acidic residues" evidence="5">
    <location>
        <begin position="226"/>
        <end position="238"/>
    </location>
</feature>
<protein>
    <recommendedName>
        <fullName evidence="7">C1q domain-containing protein</fullName>
    </recommendedName>
</protein>
<evidence type="ECO:0000256" key="1">
    <source>
        <dbReference type="ARBA" id="ARBA00004498"/>
    </source>
</evidence>
<keyword evidence="4 6" id="KW-0732">Signal</keyword>
<dbReference type="Proteomes" id="UP000823561">
    <property type="component" value="Chromosome 1"/>
</dbReference>
<comment type="caution">
    <text evidence="8">The sequence shown here is derived from an EMBL/GenBank/DDBJ whole genome shotgun (WGS) entry which is preliminary data.</text>
</comment>
<dbReference type="PRINTS" id="PR00007">
    <property type="entry name" value="COMPLEMNTC1Q"/>
</dbReference>
<comment type="subcellular location">
    <subcellularLocation>
        <location evidence="1">Secreted</location>
        <location evidence="1">Extracellular space</location>
        <location evidence="1">Extracellular matrix</location>
    </subcellularLocation>
</comment>
<organism evidence="8 9">
    <name type="scientific">Alosa alosa</name>
    <name type="common">allis shad</name>
    <dbReference type="NCBI Taxonomy" id="278164"/>
    <lineage>
        <taxon>Eukaryota</taxon>
        <taxon>Metazoa</taxon>
        <taxon>Chordata</taxon>
        <taxon>Craniata</taxon>
        <taxon>Vertebrata</taxon>
        <taxon>Euteleostomi</taxon>
        <taxon>Actinopterygii</taxon>
        <taxon>Neopterygii</taxon>
        <taxon>Teleostei</taxon>
        <taxon>Clupei</taxon>
        <taxon>Clupeiformes</taxon>
        <taxon>Clupeoidei</taxon>
        <taxon>Clupeidae</taxon>
        <taxon>Alosa</taxon>
    </lineage>
</organism>
<dbReference type="InterPro" id="IPR008983">
    <property type="entry name" value="Tumour_necrosis_fac-like_dom"/>
</dbReference>
<gene>
    <name evidence="8" type="ORF">AALO_G00011220</name>
</gene>
<dbReference type="PROSITE" id="PS50871">
    <property type="entry name" value="C1Q"/>
    <property type="match status" value="1"/>
</dbReference>
<feature type="compositionally biased region" description="Low complexity" evidence="5">
    <location>
        <begin position="259"/>
        <end position="273"/>
    </location>
</feature>
<evidence type="ECO:0000256" key="3">
    <source>
        <dbReference type="ARBA" id="ARBA00022530"/>
    </source>
</evidence>
<dbReference type="AlphaFoldDB" id="A0AAV6HIM9"/>
<name>A0AAV6HIM9_9TELE</name>
<accession>A0AAV6HIM9</accession>
<feature type="region of interest" description="Disordered" evidence="5">
    <location>
        <begin position="125"/>
        <end position="147"/>
    </location>
</feature>
<evidence type="ECO:0000259" key="7">
    <source>
        <dbReference type="PROSITE" id="PS50871"/>
    </source>
</evidence>
<dbReference type="EMBL" id="JADWDJ010000001">
    <property type="protein sequence ID" value="KAG5286127.1"/>
    <property type="molecule type" value="Genomic_DNA"/>
</dbReference>
<proteinExistence type="predicted"/>
<dbReference type="Pfam" id="PF00386">
    <property type="entry name" value="C1q"/>
    <property type="match status" value="1"/>
</dbReference>
<keyword evidence="3" id="KW-0272">Extracellular matrix</keyword>
<dbReference type="PANTHER" id="PTHR15427:SF21">
    <property type="entry name" value="COMPLEMENT C1Q AND TUMOR NECROSIS FACTOR-RELATED PROTEIN 9A"/>
    <property type="match status" value="1"/>
</dbReference>
<dbReference type="SUPFAM" id="SSF49842">
    <property type="entry name" value="TNF-like"/>
    <property type="match status" value="1"/>
</dbReference>
<keyword evidence="2" id="KW-0964">Secreted</keyword>
<dbReference type="InterPro" id="IPR001073">
    <property type="entry name" value="C1q_dom"/>
</dbReference>
<dbReference type="Gene3D" id="2.60.120.40">
    <property type="match status" value="1"/>
</dbReference>
<evidence type="ECO:0000313" key="8">
    <source>
        <dbReference type="EMBL" id="KAG5286127.1"/>
    </source>
</evidence>
<dbReference type="PANTHER" id="PTHR15427">
    <property type="entry name" value="EMILIN ELASTIN MICROFIBRIL INTERFACE-LOCATED PROTEIN ELASTIN MICROFIBRIL INTERFACER"/>
    <property type="match status" value="1"/>
</dbReference>
<evidence type="ECO:0000256" key="2">
    <source>
        <dbReference type="ARBA" id="ARBA00022525"/>
    </source>
</evidence>
<feature type="domain" description="C1q" evidence="7">
    <location>
        <begin position="393"/>
        <end position="526"/>
    </location>
</feature>
<dbReference type="InterPro" id="IPR008160">
    <property type="entry name" value="Collagen"/>
</dbReference>
<sequence>MMAHSSIATRMWALFGLFSLLPVSSGMIYRLPDVPSPPPIGSPEGPVPRGHSSPGNFFMPPDAYPMPSDSDSMTMDDYTMDSSGFPMQPFDGDPMAWEGQAKQSGGYPMPMDPMPFDPMPIEPGHHTPPRWNRTKDSRAGNLTLDGAPLGPDTSYCEMLLEAPVPASMNEVPWFCMCTLCKGNNMGPKGDRGDRGLPGPPGSPGRRGLTGFRGRPGFVGRQGPKGQKGDEGMKGEKGDVGFTGSKGSQGFKGDKGDQGSDGPPGAQGPQGDTGVCPASCDSIPGPPGEAGLPGSVGARGLPGMAGPQGLKGLKGDPGDAGLPGVPGAEGLKGDQGAKGECNCTDGADGADGLPGTAGTKGDKGTMGPPGVSGSDGKKGDKGDIGMTGVPGPCTPVFRSAFSAALIRNYPLPDMPVVFAQVIYNYPGNYDPTVGIYIAPTNGTYVFSYNLQVFGKVLKVGLFHNFRPIVKSTEPTDLGTVAQQVILHLTSGDMVWLQVKDINTNGMYSSSESSSTFSGFLLYPDSCELPLFREFMPLIKGTYSWGELEVPTTPMPTPIP</sequence>
<evidence type="ECO:0000313" key="9">
    <source>
        <dbReference type="Proteomes" id="UP000823561"/>
    </source>
</evidence>
<feature type="region of interest" description="Disordered" evidence="5">
    <location>
        <begin position="186"/>
        <end position="384"/>
    </location>
</feature>
<dbReference type="InterPro" id="IPR050392">
    <property type="entry name" value="Collagen/C1q_domain"/>
</dbReference>
<feature type="signal peptide" evidence="6">
    <location>
        <begin position="1"/>
        <end position="26"/>
    </location>
</feature>
<evidence type="ECO:0000256" key="5">
    <source>
        <dbReference type="SAM" id="MobiDB-lite"/>
    </source>
</evidence>